<evidence type="ECO:0000256" key="3">
    <source>
        <dbReference type="SAM" id="Coils"/>
    </source>
</evidence>
<dbReference type="GO" id="GO:0060003">
    <property type="term" value="P:copper ion export"/>
    <property type="evidence" value="ECO:0007669"/>
    <property type="project" value="TreeGrafter"/>
</dbReference>
<evidence type="ECO:0000313" key="7">
    <source>
        <dbReference type="Proteomes" id="UP000184212"/>
    </source>
</evidence>
<name>A0A1M5WXL7_9BACT</name>
<evidence type="ECO:0000313" key="6">
    <source>
        <dbReference type="EMBL" id="SHH92297.1"/>
    </source>
</evidence>
<dbReference type="GO" id="GO:0016020">
    <property type="term" value="C:membrane"/>
    <property type="evidence" value="ECO:0007669"/>
    <property type="project" value="InterPro"/>
</dbReference>
<dbReference type="AlphaFoldDB" id="A0A1M5WXL7"/>
<dbReference type="Pfam" id="PF25973">
    <property type="entry name" value="BSH_CzcB"/>
    <property type="match status" value="1"/>
</dbReference>
<dbReference type="Pfam" id="PF25954">
    <property type="entry name" value="Beta-barrel_RND_2"/>
    <property type="match status" value="1"/>
</dbReference>
<keyword evidence="7" id="KW-1185">Reference proteome</keyword>
<dbReference type="Proteomes" id="UP000184212">
    <property type="component" value="Unassembled WGS sequence"/>
</dbReference>
<protein>
    <submittedName>
        <fullName evidence="6">Membrane fusion protein, cobalt-zinc-cadmium efflux system</fullName>
    </submittedName>
</protein>
<sequence>MFKSSNFIRYTFPMVMLAALSACQKSKPEETPKAEETAVHADAVEFTTDQFATAGIQWGKIEPRALSGAVTVNGMLDVPPQNLVSISAPLGGFLKSTDLLQGKAVRKGEVVAVMESTEYIQLQQDYLEQKSQLDFLQEEFKRQEELAKENVNATKTLQQSKASYLGMLAKVNGLRGKLQLININPDQLEKTSEIHQTIPLYSPISGFVTEVNANIGMYVTPTHAIFKIVDTEHLHAELTVFEKDVLKLKIGQKVRFVLANETRERTATVHLIGREISEQRTVRVHCHLDNEDTNLLPGMYLTAQVETGNRETPTLPDEAIVAFEGKKYIFTTPEGASESGRMFKLIEIKTGIHENGFTEVITPQEFSPNAAVVVKGAYDILGKMKNSEEGEEH</sequence>
<dbReference type="Gene3D" id="2.40.420.20">
    <property type="match status" value="1"/>
</dbReference>
<dbReference type="RefSeq" id="WP_073142192.1">
    <property type="nucleotide sequence ID" value="NZ_FQWQ01000005.1"/>
</dbReference>
<dbReference type="InterPro" id="IPR006143">
    <property type="entry name" value="RND_pump_MFP"/>
</dbReference>
<keyword evidence="2" id="KW-0813">Transport</keyword>
<dbReference type="Gene3D" id="2.40.30.170">
    <property type="match status" value="1"/>
</dbReference>
<dbReference type="NCBIfam" id="TIGR01730">
    <property type="entry name" value="RND_mfp"/>
    <property type="match status" value="1"/>
</dbReference>
<organism evidence="6 7">
    <name type="scientific">Chryseolinea serpens</name>
    <dbReference type="NCBI Taxonomy" id="947013"/>
    <lineage>
        <taxon>Bacteria</taxon>
        <taxon>Pseudomonadati</taxon>
        <taxon>Bacteroidota</taxon>
        <taxon>Cytophagia</taxon>
        <taxon>Cytophagales</taxon>
        <taxon>Fulvivirgaceae</taxon>
        <taxon>Chryseolinea</taxon>
    </lineage>
</organism>
<dbReference type="Gene3D" id="1.10.287.470">
    <property type="entry name" value="Helix hairpin bin"/>
    <property type="match status" value="1"/>
</dbReference>
<comment type="similarity">
    <text evidence="1">Belongs to the membrane fusion protein (MFP) (TC 8.A.1) family.</text>
</comment>
<dbReference type="GO" id="GO:0022857">
    <property type="term" value="F:transmembrane transporter activity"/>
    <property type="evidence" value="ECO:0007669"/>
    <property type="project" value="InterPro"/>
</dbReference>
<dbReference type="GO" id="GO:0015679">
    <property type="term" value="P:plasma membrane copper ion transport"/>
    <property type="evidence" value="ECO:0007669"/>
    <property type="project" value="TreeGrafter"/>
</dbReference>
<dbReference type="Gene3D" id="2.40.50.100">
    <property type="match status" value="1"/>
</dbReference>
<dbReference type="EMBL" id="FQWQ01000005">
    <property type="protein sequence ID" value="SHH92297.1"/>
    <property type="molecule type" value="Genomic_DNA"/>
</dbReference>
<proteinExistence type="inferred from homology"/>
<dbReference type="PANTHER" id="PTHR30097">
    <property type="entry name" value="CATION EFFLUX SYSTEM PROTEIN CUSB"/>
    <property type="match status" value="1"/>
</dbReference>
<gene>
    <name evidence="6" type="ORF">SAMN04488109_6121</name>
</gene>
<feature type="coiled-coil region" evidence="3">
    <location>
        <begin position="119"/>
        <end position="153"/>
    </location>
</feature>
<evidence type="ECO:0000256" key="2">
    <source>
        <dbReference type="ARBA" id="ARBA00022448"/>
    </source>
</evidence>
<feature type="domain" description="CzcB-like barrel-sandwich hybrid" evidence="5">
    <location>
        <begin position="84"/>
        <end position="230"/>
    </location>
</feature>
<evidence type="ECO:0000256" key="1">
    <source>
        <dbReference type="ARBA" id="ARBA00009477"/>
    </source>
</evidence>
<keyword evidence="3" id="KW-0175">Coiled coil</keyword>
<evidence type="ECO:0000259" key="5">
    <source>
        <dbReference type="Pfam" id="PF25973"/>
    </source>
</evidence>
<dbReference type="SUPFAM" id="SSF111369">
    <property type="entry name" value="HlyD-like secretion proteins"/>
    <property type="match status" value="1"/>
</dbReference>
<dbReference type="PROSITE" id="PS51257">
    <property type="entry name" value="PROKAR_LIPOPROTEIN"/>
    <property type="match status" value="1"/>
</dbReference>
<dbReference type="OrthoDB" id="9814657at2"/>
<dbReference type="InterPro" id="IPR051909">
    <property type="entry name" value="MFP_Cation_Efflux"/>
</dbReference>
<dbReference type="InterPro" id="IPR058647">
    <property type="entry name" value="BSH_CzcB-like"/>
</dbReference>
<accession>A0A1M5WXL7</accession>
<reference evidence="6 7" key="1">
    <citation type="submission" date="2016-11" db="EMBL/GenBank/DDBJ databases">
        <authorList>
            <person name="Jaros S."/>
            <person name="Januszkiewicz K."/>
            <person name="Wedrychowicz H."/>
        </authorList>
    </citation>
    <scope>NUCLEOTIDE SEQUENCE [LARGE SCALE GENOMIC DNA]</scope>
    <source>
        <strain evidence="6 7">DSM 24574</strain>
    </source>
</reference>
<feature type="domain" description="CusB-like beta-barrel" evidence="4">
    <location>
        <begin position="237"/>
        <end position="307"/>
    </location>
</feature>
<evidence type="ECO:0000259" key="4">
    <source>
        <dbReference type="Pfam" id="PF25954"/>
    </source>
</evidence>
<dbReference type="STRING" id="947013.SAMN04488109_6121"/>
<dbReference type="PANTHER" id="PTHR30097:SF4">
    <property type="entry name" value="SLR6042 PROTEIN"/>
    <property type="match status" value="1"/>
</dbReference>
<dbReference type="InterPro" id="IPR058792">
    <property type="entry name" value="Beta-barrel_RND_2"/>
</dbReference>
<dbReference type="GO" id="GO:0030313">
    <property type="term" value="C:cell envelope"/>
    <property type="evidence" value="ECO:0007669"/>
    <property type="project" value="TreeGrafter"/>
</dbReference>